<sequence>MPQDALDPGPNGDYPFFPRLPDGSPAWADSVPVGYTGSVMRRGVEYVRVYGGARHGDLVAFDVTPRDAAGNPINPPVIPQVA</sequence>
<organism evidence="1 2">
    <name type="scientific">Streptomyces capoamus</name>
    <dbReference type="NCBI Taxonomy" id="68183"/>
    <lineage>
        <taxon>Bacteria</taxon>
        <taxon>Bacillati</taxon>
        <taxon>Actinomycetota</taxon>
        <taxon>Actinomycetes</taxon>
        <taxon>Kitasatosporales</taxon>
        <taxon>Streptomycetaceae</taxon>
        <taxon>Streptomyces</taxon>
    </lineage>
</organism>
<dbReference type="EMBL" id="BNBF01000021">
    <property type="protein sequence ID" value="GHG66238.1"/>
    <property type="molecule type" value="Genomic_DNA"/>
</dbReference>
<name>A0A919KE83_9ACTN</name>
<protein>
    <submittedName>
        <fullName evidence="1">Uncharacterized protein</fullName>
    </submittedName>
</protein>
<dbReference type="Proteomes" id="UP000619355">
    <property type="component" value="Unassembled WGS sequence"/>
</dbReference>
<evidence type="ECO:0000313" key="2">
    <source>
        <dbReference type="Proteomes" id="UP000619355"/>
    </source>
</evidence>
<dbReference type="AlphaFoldDB" id="A0A919KE83"/>
<gene>
    <name evidence="1" type="ORF">GCM10018980_58470</name>
</gene>
<reference evidence="2" key="1">
    <citation type="journal article" date="2019" name="Int. J. Syst. Evol. Microbiol.">
        <title>The Global Catalogue of Microorganisms (GCM) 10K type strain sequencing project: providing services to taxonomists for standard genome sequencing and annotation.</title>
        <authorList>
            <consortium name="The Broad Institute Genomics Platform"/>
            <consortium name="The Broad Institute Genome Sequencing Center for Infectious Disease"/>
            <person name="Wu L."/>
            <person name="Ma J."/>
        </authorList>
    </citation>
    <scope>NUCLEOTIDE SEQUENCE [LARGE SCALE GENOMIC DNA]</scope>
    <source>
        <strain evidence="2">JCM 4253</strain>
    </source>
</reference>
<comment type="caution">
    <text evidence="1">The sequence shown here is derived from an EMBL/GenBank/DDBJ whole genome shotgun (WGS) entry which is preliminary data.</text>
</comment>
<keyword evidence="2" id="KW-1185">Reference proteome</keyword>
<accession>A0A919KE83</accession>
<evidence type="ECO:0000313" key="1">
    <source>
        <dbReference type="EMBL" id="GHG66238.1"/>
    </source>
</evidence>
<proteinExistence type="predicted"/>